<evidence type="ECO:0000313" key="3">
    <source>
        <dbReference type="Proteomes" id="UP000632454"/>
    </source>
</evidence>
<keyword evidence="3" id="KW-1185">Reference proteome</keyword>
<dbReference type="Gene3D" id="3.10.180.10">
    <property type="entry name" value="2,3-Dihydroxybiphenyl 1,2-Dioxygenase, domain 1"/>
    <property type="match status" value="1"/>
</dbReference>
<evidence type="ECO:0000259" key="1">
    <source>
        <dbReference type="PROSITE" id="PS51819"/>
    </source>
</evidence>
<comment type="caution">
    <text evidence="2">The sequence shown here is derived from an EMBL/GenBank/DDBJ whole genome shotgun (WGS) entry which is preliminary data.</text>
</comment>
<organism evidence="2 3">
    <name type="scientific">Williamsia phyllosphaerae</name>
    <dbReference type="NCBI Taxonomy" id="885042"/>
    <lineage>
        <taxon>Bacteria</taxon>
        <taxon>Bacillati</taxon>
        <taxon>Actinomycetota</taxon>
        <taxon>Actinomycetes</taxon>
        <taxon>Mycobacteriales</taxon>
        <taxon>Nocardiaceae</taxon>
        <taxon>Williamsia</taxon>
    </lineage>
</organism>
<dbReference type="InterPro" id="IPR037523">
    <property type="entry name" value="VOC_core"/>
</dbReference>
<dbReference type="EMBL" id="BMCS01000002">
    <property type="protein sequence ID" value="GGF33395.1"/>
    <property type="molecule type" value="Genomic_DNA"/>
</dbReference>
<dbReference type="InterPro" id="IPR058998">
    <property type="entry name" value="YycE-like_N"/>
</dbReference>
<dbReference type="Proteomes" id="UP000632454">
    <property type="component" value="Unassembled WGS sequence"/>
</dbReference>
<protein>
    <submittedName>
        <fullName evidence="2">Glyoxalase/bleomycin resistance protein/dioxygenase</fullName>
    </submittedName>
</protein>
<name>A0ABQ1V1R6_9NOCA</name>
<reference evidence="3" key="1">
    <citation type="journal article" date="2019" name="Int. J. Syst. Evol. Microbiol.">
        <title>The Global Catalogue of Microorganisms (GCM) 10K type strain sequencing project: providing services to taxonomists for standard genome sequencing and annotation.</title>
        <authorList>
            <consortium name="The Broad Institute Genomics Platform"/>
            <consortium name="The Broad Institute Genome Sequencing Center for Infectious Disease"/>
            <person name="Wu L."/>
            <person name="Ma J."/>
        </authorList>
    </citation>
    <scope>NUCLEOTIDE SEQUENCE [LARGE SCALE GENOMIC DNA]</scope>
    <source>
        <strain evidence="3">CCM 7855</strain>
    </source>
</reference>
<proteinExistence type="predicted"/>
<dbReference type="Pfam" id="PF22658">
    <property type="entry name" value="YycE-like_N"/>
    <property type="match status" value="1"/>
</dbReference>
<gene>
    <name evidence="2" type="ORF">GCM10007298_31510</name>
</gene>
<sequence length="130" mass="14184">MFEHAAIRIARPCTNLEIAERFYVRGLGFAVLARVAGEGRDEHDLVMVGAPGAAWHIELVGGPNLSVTPTPTAEDLLILYLDAPVDPAVIARIEEAGGRVVSQGKYWDEWGVTVEDPDGYRLVLSTRGWD</sequence>
<accession>A0ABQ1V1R6</accession>
<dbReference type="PROSITE" id="PS51819">
    <property type="entry name" value="VOC"/>
    <property type="match status" value="1"/>
</dbReference>
<dbReference type="RefSeq" id="WP_188490897.1">
    <property type="nucleotide sequence ID" value="NZ_BMCS01000002.1"/>
</dbReference>
<dbReference type="InterPro" id="IPR058997">
    <property type="entry name" value="YycE-like_C"/>
</dbReference>
<feature type="domain" description="VOC" evidence="1">
    <location>
        <begin position="1"/>
        <end position="127"/>
    </location>
</feature>
<dbReference type="InterPro" id="IPR029068">
    <property type="entry name" value="Glyas_Bleomycin-R_OHBP_Dase"/>
</dbReference>
<dbReference type="Pfam" id="PF22659">
    <property type="entry name" value="YycE-like_C"/>
    <property type="match status" value="1"/>
</dbReference>
<evidence type="ECO:0000313" key="2">
    <source>
        <dbReference type="EMBL" id="GGF33395.1"/>
    </source>
</evidence>
<dbReference type="CDD" id="cd06587">
    <property type="entry name" value="VOC"/>
    <property type="match status" value="1"/>
</dbReference>
<dbReference type="SUPFAM" id="SSF54593">
    <property type="entry name" value="Glyoxalase/Bleomycin resistance protein/Dihydroxybiphenyl dioxygenase"/>
    <property type="match status" value="1"/>
</dbReference>